<keyword evidence="3" id="KW-1003">Cell membrane</keyword>
<dbReference type="KEGG" id="mmab:HQ865_04830"/>
<evidence type="ECO:0000256" key="9">
    <source>
        <dbReference type="SAM" id="Phobius"/>
    </source>
</evidence>
<evidence type="ECO:0000256" key="4">
    <source>
        <dbReference type="ARBA" id="ARBA00022692"/>
    </source>
</evidence>
<dbReference type="EMBL" id="CP054139">
    <property type="protein sequence ID" value="QKJ29106.1"/>
    <property type="molecule type" value="Genomic_DNA"/>
</dbReference>
<reference evidence="10 11" key="1">
    <citation type="submission" date="2020-05" db="EMBL/GenBank/DDBJ databases">
        <title>Mucilaginibacter mali sp. nov.</title>
        <authorList>
            <person name="Kim H.S."/>
            <person name="Lee K.C."/>
            <person name="Suh M.K."/>
            <person name="Kim J.-S."/>
            <person name="Han K.-I."/>
            <person name="Eom M.K."/>
            <person name="Shin Y.K."/>
            <person name="Lee J.-S."/>
        </authorList>
    </citation>
    <scope>NUCLEOTIDE SEQUENCE [LARGE SCALE GENOMIC DNA]</scope>
    <source>
        <strain evidence="10 11">G2-14</strain>
    </source>
</reference>
<dbReference type="GO" id="GO:0005886">
    <property type="term" value="C:plasma membrane"/>
    <property type="evidence" value="ECO:0007669"/>
    <property type="project" value="UniProtKB-SubCell"/>
</dbReference>
<keyword evidence="7" id="KW-0813">Transport</keyword>
<keyword evidence="7" id="KW-0653">Protein transport</keyword>
<feature type="transmembrane region" description="Helical" evidence="9">
    <location>
        <begin position="27"/>
        <end position="47"/>
    </location>
</feature>
<keyword evidence="11" id="KW-1185">Reference proteome</keyword>
<evidence type="ECO:0000256" key="6">
    <source>
        <dbReference type="ARBA" id="ARBA00023136"/>
    </source>
</evidence>
<dbReference type="Pfam" id="PF02472">
    <property type="entry name" value="ExbD"/>
    <property type="match status" value="1"/>
</dbReference>
<accession>A0A7D4PZQ4</accession>
<comment type="similarity">
    <text evidence="2 7">Belongs to the ExbD/TolR family.</text>
</comment>
<keyword evidence="4 7" id="KW-0812">Transmembrane</keyword>
<dbReference type="AlphaFoldDB" id="A0A7D4PZQ4"/>
<evidence type="ECO:0000256" key="8">
    <source>
        <dbReference type="SAM" id="MobiDB-lite"/>
    </source>
</evidence>
<dbReference type="InterPro" id="IPR003400">
    <property type="entry name" value="ExbD"/>
</dbReference>
<evidence type="ECO:0000313" key="10">
    <source>
        <dbReference type="EMBL" id="QKJ29106.1"/>
    </source>
</evidence>
<keyword evidence="5 9" id="KW-1133">Transmembrane helix</keyword>
<evidence type="ECO:0000313" key="11">
    <source>
        <dbReference type="Proteomes" id="UP000505355"/>
    </source>
</evidence>
<evidence type="ECO:0000256" key="5">
    <source>
        <dbReference type="ARBA" id="ARBA00022989"/>
    </source>
</evidence>
<gene>
    <name evidence="10" type="ORF">HQ865_04830</name>
</gene>
<keyword evidence="6 9" id="KW-0472">Membrane</keyword>
<sequence>MAELNESPAKNAGGAKPRKKMSTRVDLTAMVDLAFLLVTFFMLTTSLSKPKAMNLAMPDNTEPGPVAASRTVTLCLGKDNQLVYYRGEIDKPVDAPQVIGYQKDLRHTLLTTAQKIKAETGKDMIVVIKPGEHSVYGNVVNTIDELNITRSPIYAVTEITPKDNDLLKQKSIF</sequence>
<dbReference type="GO" id="GO:0022857">
    <property type="term" value="F:transmembrane transporter activity"/>
    <property type="evidence" value="ECO:0007669"/>
    <property type="project" value="InterPro"/>
</dbReference>
<name>A0A7D4PZQ4_9SPHI</name>
<dbReference type="GO" id="GO:0015031">
    <property type="term" value="P:protein transport"/>
    <property type="evidence" value="ECO:0007669"/>
    <property type="project" value="UniProtKB-KW"/>
</dbReference>
<evidence type="ECO:0000256" key="2">
    <source>
        <dbReference type="ARBA" id="ARBA00005811"/>
    </source>
</evidence>
<dbReference type="PANTHER" id="PTHR30558">
    <property type="entry name" value="EXBD MEMBRANE COMPONENT OF PMF-DRIVEN MACROMOLECULE IMPORT SYSTEM"/>
    <property type="match status" value="1"/>
</dbReference>
<evidence type="ECO:0000256" key="7">
    <source>
        <dbReference type="RuleBase" id="RU003879"/>
    </source>
</evidence>
<organism evidence="10 11">
    <name type="scientific">Mucilaginibacter mali</name>
    <dbReference type="NCBI Taxonomy" id="2740462"/>
    <lineage>
        <taxon>Bacteria</taxon>
        <taxon>Pseudomonadati</taxon>
        <taxon>Bacteroidota</taxon>
        <taxon>Sphingobacteriia</taxon>
        <taxon>Sphingobacteriales</taxon>
        <taxon>Sphingobacteriaceae</taxon>
        <taxon>Mucilaginibacter</taxon>
    </lineage>
</organism>
<dbReference type="RefSeq" id="WP_173413801.1">
    <property type="nucleotide sequence ID" value="NZ_CP054139.1"/>
</dbReference>
<evidence type="ECO:0000256" key="1">
    <source>
        <dbReference type="ARBA" id="ARBA00004162"/>
    </source>
</evidence>
<protein>
    <submittedName>
        <fullName evidence="10">Biopolymer transporter ExbD</fullName>
    </submittedName>
</protein>
<comment type="subcellular location">
    <subcellularLocation>
        <location evidence="1">Cell membrane</location>
        <topology evidence="1">Single-pass membrane protein</topology>
    </subcellularLocation>
    <subcellularLocation>
        <location evidence="7">Cell membrane</location>
        <topology evidence="7">Single-pass type II membrane protein</topology>
    </subcellularLocation>
</comment>
<proteinExistence type="inferred from homology"/>
<evidence type="ECO:0000256" key="3">
    <source>
        <dbReference type="ARBA" id="ARBA00022475"/>
    </source>
</evidence>
<feature type="region of interest" description="Disordered" evidence="8">
    <location>
        <begin position="1"/>
        <end position="21"/>
    </location>
</feature>
<dbReference type="Proteomes" id="UP000505355">
    <property type="component" value="Chromosome"/>
</dbReference>
<dbReference type="PANTHER" id="PTHR30558:SF3">
    <property type="entry name" value="BIOPOLYMER TRANSPORT PROTEIN EXBD-RELATED"/>
    <property type="match status" value="1"/>
</dbReference>